<proteinExistence type="predicted"/>
<dbReference type="AlphaFoldDB" id="A0A0F9PZW2"/>
<gene>
    <name evidence="2" type="ORF">LCGC14_0780550</name>
</gene>
<organism evidence="2">
    <name type="scientific">marine sediment metagenome</name>
    <dbReference type="NCBI Taxonomy" id="412755"/>
    <lineage>
        <taxon>unclassified sequences</taxon>
        <taxon>metagenomes</taxon>
        <taxon>ecological metagenomes</taxon>
    </lineage>
</organism>
<sequence length="104" mass="11302">MSGKYGFSGGIDLPKTTPAPKPRPKVDGSSLSEAVRAGADLGFVNREPTTRLKPGPKRKEPQDKVSIPGPKRVVDDFRAFCSTHDLTLWQGLELLLEEQKGRSG</sequence>
<comment type="caution">
    <text evidence="2">The sequence shown here is derived from an EMBL/GenBank/DDBJ whole genome shotgun (WGS) entry which is preliminary data.</text>
</comment>
<name>A0A0F9PZW2_9ZZZZ</name>
<evidence type="ECO:0000313" key="2">
    <source>
        <dbReference type="EMBL" id="KKN35744.1"/>
    </source>
</evidence>
<protein>
    <submittedName>
        <fullName evidence="2">Uncharacterized protein</fullName>
    </submittedName>
</protein>
<reference evidence="2" key="1">
    <citation type="journal article" date="2015" name="Nature">
        <title>Complex archaea that bridge the gap between prokaryotes and eukaryotes.</title>
        <authorList>
            <person name="Spang A."/>
            <person name="Saw J.H."/>
            <person name="Jorgensen S.L."/>
            <person name="Zaremba-Niedzwiedzka K."/>
            <person name="Martijn J."/>
            <person name="Lind A.E."/>
            <person name="van Eijk R."/>
            <person name="Schleper C."/>
            <person name="Guy L."/>
            <person name="Ettema T.J."/>
        </authorList>
    </citation>
    <scope>NUCLEOTIDE SEQUENCE</scope>
</reference>
<dbReference type="EMBL" id="LAZR01002015">
    <property type="protein sequence ID" value="KKN35744.1"/>
    <property type="molecule type" value="Genomic_DNA"/>
</dbReference>
<accession>A0A0F9PZW2</accession>
<feature type="region of interest" description="Disordered" evidence="1">
    <location>
        <begin position="1"/>
        <end position="31"/>
    </location>
</feature>
<feature type="region of interest" description="Disordered" evidence="1">
    <location>
        <begin position="43"/>
        <end position="69"/>
    </location>
</feature>
<evidence type="ECO:0000256" key="1">
    <source>
        <dbReference type="SAM" id="MobiDB-lite"/>
    </source>
</evidence>